<dbReference type="Proteomes" id="UP000265520">
    <property type="component" value="Unassembled WGS sequence"/>
</dbReference>
<comment type="caution">
    <text evidence="1">The sequence shown here is derived from an EMBL/GenBank/DDBJ whole genome shotgun (WGS) entry which is preliminary data.</text>
</comment>
<name>A0A392T0X7_9FABA</name>
<evidence type="ECO:0000313" key="1">
    <source>
        <dbReference type="EMBL" id="MCI54144.1"/>
    </source>
</evidence>
<accession>A0A392T0X7</accession>
<evidence type="ECO:0000313" key="2">
    <source>
        <dbReference type="Proteomes" id="UP000265520"/>
    </source>
</evidence>
<feature type="non-terminal residue" evidence="1">
    <location>
        <position position="35"/>
    </location>
</feature>
<reference evidence="1 2" key="1">
    <citation type="journal article" date="2018" name="Front. Plant Sci.">
        <title>Red Clover (Trifolium pratense) and Zigzag Clover (T. medium) - A Picture of Genomic Similarities and Differences.</title>
        <authorList>
            <person name="Dluhosova J."/>
            <person name="Istvanek J."/>
            <person name="Nedelnik J."/>
            <person name="Repkova J."/>
        </authorList>
    </citation>
    <scope>NUCLEOTIDE SEQUENCE [LARGE SCALE GENOMIC DNA]</scope>
    <source>
        <strain evidence="2">cv. 10/8</strain>
        <tissue evidence="1">Leaf</tissue>
    </source>
</reference>
<dbReference type="AlphaFoldDB" id="A0A392T0X7"/>
<keyword evidence="2" id="KW-1185">Reference proteome</keyword>
<sequence>MFVMTQVFAGHLGDMELAATSIAMNVILGLDLGIM</sequence>
<proteinExistence type="predicted"/>
<organism evidence="1 2">
    <name type="scientific">Trifolium medium</name>
    <dbReference type="NCBI Taxonomy" id="97028"/>
    <lineage>
        <taxon>Eukaryota</taxon>
        <taxon>Viridiplantae</taxon>
        <taxon>Streptophyta</taxon>
        <taxon>Embryophyta</taxon>
        <taxon>Tracheophyta</taxon>
        <taxon>Spermatophyta</taxon>
        <taxon>Magnoliopsida</taxon>
        <taxon>eudicotyledons</taxon>
        <taxon>Gunneridae</taxon>
        <taxon>Pentapetalae</taxon>
        <taxon>rosids</taxon>
        <taxon>fabids</taxon>
        <taxon>Fabales</taxon>
        <taxon>Fabaceae</taxon>
        <taxon>Papilionoideae</taxon>
        <taxon>50 kb inversion clade</taxon>
        <taxon>NPAAA clade</taxon>
        <taxon>Hologalegina</taxon>
        <taxon>IRL clade</taxon>
        <taxon>Trifolieae</taxon>
        <taxon>Trifolium</taxon>
    </lineage>
</organism>
<protein>
    <submittedName>
        <fullName evidence="1">Protein TRANSPARENT TESTA 12-like</fullName>
    </submittedName>
</protein>
<dbReference type="EMBL" id="LXQA010474935">
    <property type="protein sequence ID" value="MCI54144.1"/>
    <property type="molecule type" value="Genomic_DNA"/>
</dbReference>